<dbReference type="InterPro" id="IPR052557">
    <property type="entry name" value="CAP/Cytokinesis_protein"/>
</dbReference>
<dbReference type="EMBL" id="GDID01005811">
    <property type="protein sequence ID" value="JAP90795.1"/>
    <property type="molecule type" value="Transcribed_RNA"/>
</dbReference>
<feature type="domain" description="Transglutaminase-like" evidence="1">
    <location>
        <begin position="256"/>
        <end position="355"/>
    </location>
</feature>
<gene>
    <name evidence="2" type="ORF">TPC1_17799</name>
</gene>
<dbReference type="AlphaFoldDB" id="A0A146K4J9"/>
<dbReference type="PANTHER" id="PTHR46333">
    <property type="entry name" value="CYTOKINESIS PROTEIN 3"/>
    <property type="match status" value="1"/>
</dbReference>
<protein>
    <submittedName>
        <fullName evidence="2">Transglutaminase-like superfamily protein</fullName>
    </submittedName>
</protein>
<dbReference type="SUPFAM" id="SSF54001">
    <property type="entry name" value="Cysteine proteinases"/>
    <property type="match status" value="1"/>
</dbReference>
<dbReference type="Pfam" id="PF01841">
    <property type="entry name" value="Transglut_core"/>
    <property type="match status" value="1"/>
</dbReference>
<evidence type="ECO:0000259" key="1">
    <source>
        <dbReference type="Pfam" id="PF01841"/>
    </source>
</evidence>
<evidence type="ECO:0000313" key="2">
    <source>
        <dbReference type="EMBL" id="JAP90795.1"/>
    </source>
</evidence>
<proteinExistence type="predicted"/>
<feature type="non-terminal residue" evidence="2">
    <location>
        <position position="1"/>
    </location>
</feature>
<dbReference type="InterPro" id="IPR002931">
    <property type="entry name" value="Transglutaminase-like"/>
</dbReference>
<organism evidence="2">
    <name type="scientific">Trepomonas sp. PC1</name>
    <dbReference type="NCBI Taxonomy" id="1076344"/>
    <lineage>
        <taxon>Eukaryota</taxon>
        <taxon>Metamonada</taxon>
        <taxon>Diplomonadida</taxon>
        <taxon>Hexamitidae</taxon>
        <taxon>Hexamitinae</taxon>
        <taxon>Trepomonas</taxon>
    </lineage>
</organism>
<dbReference type="Gene3D" id="3.10.620.30">
    <property type="match status" value="1"/>
</dbReference>
<dbReference type="PANTHER" id="PTHR46333:SF2">
    <property type="entry name" value="CYTOKINESIS PROTEIN 3"/>
    <property type="match status" value="1"/>
</dbReference>
<accession>A0A146K4J9</accession>
<name>A0A146K4J9_9EUKA</name>
<reference evidence="2" key="1">
    <citation type="submission" date="2015-07" db="EMBL/GenBank/DDBJ databases">
        <title>Adaptation to a free-living lifestyle via gene acquisitions in the diplomonad Trepomonas sp. PC1.</title>
        <authorList>
            <person name="Xu F."/>
            <person name="Jerlstrom-Hultqvist J."/>
            <person name="Kolisko M."/>
            <person name="Simpson A.G.B."/>
            <person name="Roger A.J."/>
            <person name="Svard S.G."/>
            <person name="Andersson J.O."/>
        </authorList>
    </citation>
    <scope>NUCLEOTIDE SEQUENCE</scope>
    <source>
        <strain evidence="2">PC1</strain>
    </source>
</reference>
<sequence length="391" mass="45235">PKSISPMRKQISYDVPYELQGMIPKFQVQNMQLQIRPVQQIQQIKNQQVNPAGQKAQQSVPAYKPVNKPETLEQRVIALLKENSKQQIEVDVPDDATKLYNLIYDTVLSAGFAPVYSFAKSRTPPSTKCKITFQIGAKLLKYENQVKEVCFDQFYHKFCRNQQFYDLAKQACLQLNPVCYVPISFQLKKEELTETLQFLQKDHPEFWFLPLQNQFSTTGDVIIKVQLFTQQRDQIAKLNQNFDFQLSQLFKSLNFNAEDQIQFERQTQSYITNNIEYVKFSQKPFSETAFGALVNKESICSGISALFKILMNMQQIKCIRISGMAWNGVTSTEKEKATHSWNAVQIQGKWTYVDATWNKGAQWMFFNVGEEVMAENHEAKHQLGIKCVDLL</sequence>
<dbReference type="GO" id="GO:0005737">
    <property type="term" value="C:cytoplasm"/>
    <property type="evidence" value="ECO:0007669"/>
    <property type="project" value="TreeGrafter"/>
</dbReference>
<dbReference type="InterPro" id="IPR038765">
    <property type="entry name" value="Papain-like_cys_pep_sf"/>
</dbReference>